<proteinExistence type="predicted"/>
<keyword evidence="2" id="KW-1185">Reference proteome</keyword>
<gene>
    <name evidence="1" type="ORF">QU605_01105</name>
</gene>
<comment type="caution">
    <text evidence="1">The sequence shown here is derived from an EMBL/GenBank/DDBJ whole genome shotgun (WGS) entry which is preliminary data.</text>
</comment>
<protein>
    <recommendedName>
        <fullName evidence="3">STAS/SEC14 domain-containing protein</fullName>
    </recommendedName>
</protein>
<name>A0ABT7WAV3_9FLAO</name>
<dbReference type="EMBL" id="JAUDUY010000001">
    <property type="protein sequence ID" value="MDM9630049.1"/>
    <property type="molecule type" value="Genomic_DNA"/>
</dbReference>
<sequence length="136" mass="15789">MSSEFLEKTYLTTHELAIGTFNFYEHVIVGQIREGMQISIDNVLPLLALSWEAYQNTSMVYISDRKYSYSLDPTMYYEVKKLIPYMKGYAWVVHNDFNRQVAEIEARFLQCPNAIHSSMSDALKWSLKILEDSSAV</sequence>
<accession>A0ABT7WAV3</accession>
<evidence type="ECO:0008006" key="3">
    <source>
        <dbReference type="Google" id="ProtNLM"/>
    </source>
</evidence>
<organism evidence="1 2">
    <name type="scientific">Robiginitalea aurantiaca</name>
    <dbReference type="NCBI Taxonomy" id="3056915"/>
    <lineage>
        <taxon>Bacteria</taxon>
        <taxon>Pseudomonadati</taxon>
        <taxon>Bacteroidota</taxon>
        <taxon>Flavobacteriia</taxon>
        <taxon>Flavobacteriales</taxon>
        <taxon>Flavobacteriaceae</taxon>
        <taxon>Robiginitalea</taxon>
    </lineage>
</organism>
<evidence type="ECO:0000313" key="1">
    <source>
        <dbReference type="EMBL" id="MDM9630049.1"/>
    </source>
</evidence>
<dbReference type="Proteomes" id="UP001174839">
    <property type="component" value="Unassembled WGS sequence"/>
</dbReference>
<evidence type="ECO:0000313" key="2">
    <source>
        <dbReference type="Proteomes" id="UP001174839"/>
    </source>
</evidence>
<reference evidence="1" key="1">
    <citation type="submission" date="2023-06" db="EMBL/GenBank/DDBJ databases">
        <title>Robiginitalea aurantiacus sp. nov. and Algoriphagus sediminis sp. nov., isolated from coastal sediment.</title>
        <authorList>
            <person name="Zhou Z.Y."/>
            <person name="An J."/>
            <person name="Jia Y.W."/>
            <person name="Du Z.J."/>
        </authorList>
    </citation>
    <scope>NUCLEOTIDE SEQUENCE</scope>
    <source>
        <strain evidence="1">M39</strain>
    </source>
</reference>
<dbReference type="RefSeq" id="WP_289723414.1">
    <property type="nucleotide sequence ID" value="NZ_JAUDUY010000001.1"/>
</dbReference>